<evidence type="ECO:0000313" key="2">
    <source>
        <dbReference type="Proteomes" id="UP000075618"/>
    </source>
</evidence>
<accession>A0A150NMW7</accession>
<name>A0A150NMW7_STRMT</name>
<evidence type="ECO:0000313" key="1">
    <source>
        <dbReference type="EMBL" id="KYF34698.1"/>
    </source>
</evidence>
<dbReference type="AlphaFoldDB" id="A0A150NMW7"/>
<dbReference type="EMBL" id="LROT01000013">
    <property type="protein sequence ID" value="KYF34698.1"/>
    <property type="molecule type" value="Genomic_DNA"/>
</dbReference>
<proteinExistence type="predicted"/>
<protein>
    <submittedName>
        <fullName evidence="1">Uncharacterized protein</fullName>
    </submittedName>
</protein>
<gene>
    <name evidence="1" type="ORF">SMI10712_01017</name>
</gene>
<dbReference type="PATRIC" id="fig|28037.237.peg.592"/>
<sequence>MYKDNIEKFAKKDYTEVVAQEKTLELLSQAFDFEFGRIE</sequence>
<reference evidence="1 2" key="1">
    <citation type="submission" date="2016-01" db="EMBL/GenBank/DDBJ databases">
        <title>Highly variable Streptococcus oralis are common among viridans streptococci isolated from primates.</title>
        <authorList>
            <person name="Denapaite D."/>
            <person name="Rieger M."/>
            <person name="Koendgen S."/>
            <person name="Brueckner R."/>
            <person name="Ochigava I."/>
            <person name="Kappeler P."/>
            <person name="Maetz-Rensing K."/>
            <person name="Leendertz F."/>
            <person name="Hakenbeck R."/>
        </authorList>
    </citation>
    <scope>NUCLEOTIDE SEQUENCE [LARGE SCALE GENOMIC DNA]</scope>
    <source>
        <strain evidence="1 2">10712</strain>
    </source>
</reference>
<dbReference type="Proteomes" id="UP000075618">
    <property type="component" value="Unassembled WGS sequence"/>
</dbReference>
<comment type="caution">
    <text evidence="1">The sequence shown here is derived from an EMBL/GenBank/DDBJ whole genome shotgun (WGS) entry which is preliminary data.</text>
</comment>
<organism evidence="1 2">
    <name type="scientific">Streptococcus mitis</name>
    <dbReference type="NCBI Taxonomy" id="28037"/>
    <lineage>
        <taxon>Bacteria</taxon>
        <taxon>Bacillati</taxon>
        <taxon>Bacillota</taxon>
        <taxon>Bacilli</taxon>
        <taxon>Lactobacillales</taxon>
        <taxon>Streptococcaceae</taxon>
        <taxon>Streptococcus</taxon>
        <taxon>Streptococcus mitis group</taxon>
    </lineage>
</organism>